<dbReference type="Proteomes" id="UP000247523">
    <property type="component" value="Unassembled WGS sequence"/>
</dbReference>
<comment type="caution">
    <text evidence="6">The sequence shown here is derived from an EMBL/GenBank/DDBJ whole genome shotgun (WGS) entry which is preliminary data.</text>
</comment>
<dbReference type="RefSeq" id="WP_094378022.1">
    <property type="nucleotide sequence ID" value="NZ_NOKA02000027.1"/>
</dbReference>
<dbReference type="EMBL" id="NOKA02000027">
    <property type="protein sequence ID" value="RDY30839.1"/>
    <property type="molecule type" value="Genomic_DNA"/>
</dbReference>
<evidence type="ECO:0000256" key="2">
    <source>
        <dbReference type="ARBA" id="ARBA00007639"/>
    </source>
</evidence>
<dbReference type="GO" id="GO:0030288">
    <property type="term" value="C:outer membrane-bounded periplasmic space"/>
    <property type="evidence" value="ECO:0007669"/>
    <property type="project" value="TreeGrafter"/>
</dbReference>
<gene>
    <name evidence="6" type="ORF">C8E03_1225</name>
    <name evidence="7" type="ORF">CG710_012705</name>
</gene>
<evidence type="ECO:0000256" key="4">
    <source>
        <dbReference type="SAM" id="SignalP"/>
    </source>
</evidence>
<dbReference type="CDD" id="cd06302">
    <property type="entry name" value="PBP1_LsrB_Quorum_Sensing-like"/>
    <property type="match status" value="1"/>
</dbReference>
<dbReference type="InterPro" id="IPR028082">
    <property type="entry name" value="Peripla_BP_I"/>
</dbReference>
<dbReference type="Pfam" id="PF13407">
    <property type="entry name" value="Peripla_BP_4"/>
    <property type="match status" value="1"/>
</dbReference>
<evidence type="ECO:0000259" key="5">
    <source>
        <dbReference type="Pfam" id="PF13407"/>
    </source>
</evidence>
<reference evidence="7 8" key="1">
    <citation type="journal article" date="2017" name="Genome Announc.">
        <title>Draft Genome Sequence of a Sporulating and Motile Strain of Lachnotalea glycerini Isolated from Water in Quebec City, Canada.</title>
        <authorList>
            <person name="Maheux A.F."/>
            <person name="Boudreau D.K."/>
            <person name="Berube E."/>
            <person name="Boissinot M."/>
            <person name="Raymond F."/>
            <person name="Brodeur S."/>
            <person name="Corbeil J."/>
            <person name="Isabel S."/>
            <person name="Omar R.F."/>
            <person name="Bergeron M.G."/>
        </authorList>
    </citation>
    <scope>NUCLEOTIDE SEQUENCE [LARGE SCALE GENOMIC DNA]</scope>
    <source>
        <strain evidence="7 8">CCRI-19302</strain>
    </source>
</reference>
<organism evidence="6 9">
    <name type="scientific">Lachnotalea glycerini</name>
    <dbReference type="NCBI Taxonomy" id="1763509"/>
    <lineage>
        <taxon>Bacteria</taxon>
        <taxon>Bacillati</taxon>
        <taxon>Bacillota</taxon>
        <taxon>Clostridia</taxon>
        <taxon>Lachnospirales</taxon>
        <taxon>Lachnospiraceae</taxon>
        <taxon>Lachnotalea</taxon>
    </lineage>
</organism>
<comment type="similarity">
    <text evidence="2">Belongs to the bacterial solute-binding protein 2 family.</text>
</comment>
<dbReference type="EMBL" id="QICS01000022">
    <property type="protein sequence ID" value="PXV84747.1"/>
    <property type="molecule type" value="Genomic_DNA"/>
</dbReference>
<feature type="region of interest" description="Disordered" evidence="3">
    <location>
        <begin position="24"/>
        <end position="53"/>
    </location>
</feature>
<dbReference type="PANTHER" id="PTHR30036:SF7">
    <property type="entry name" value="ABC TRANSPORTER PERIPLASMIC-BINDING PROTEIN YPHF"/>
    <property type="match status" value="1"/>
</dbReference>
<dbReference type="PROSITE" id="PS51257">
    <property type="entry name" value="PROKAR_LIPOPROTEIN"/>
    <property type="match status" value="1"/>
</dbReference>
<feature type="signal peptide" evidence="4">
    <location>
        <begin position="1"/>
        <end position="20"/>
    </location>
</feature>
<evidence type="ECO:0000313" key="6">
    <source>
        <dbReference type="EMBL" id="PXV84747.1"/>
    </source>
</evidence>
<dbReference type="InterPro" id="IPR050555">
    <property type="entry name" value="Bact_Solute-Bind_Prot2"/>
</dbReference>
<comment type="subcellular location">
    <subcellularLocation>
        <location evidence="1">Cell envelope</location>
    </subcellularLocation>
</comment>
<feature type="chain" id="PRO_5038298180" evidence="4">
    <location>
        <begin position="21"/>
        <end position="347"/>
    </location>
</feature>
<evidence type="ECO:0000256" key="1">
    <source>
        <dbReference type="ARBA" id="ARBA00004196"/>
    </source>
</evidence>
<dbReference type="Gene3D" id="3.40.50.2300">
    <property type="match status" value="2"/>
</dbReference>
<name>A0A255IA12_9FIRM</name>
<evidence type="ECO:0000256" key="3">
    <source>
        <dbReference type="SAM" id="MobiDB-lite"/>
    </source>
</evidence>
<dbReference type="InterPro" id="IPR025997">
    <property type="entry name" value="SBP_2_dom"/>
</dbReference>
<dbReference type="SUPFAM" id="SSF53822">
    <property type="entry name" value="Periplasmic binding protein-like I"/>
    <property type="match status" value="1"/>
</dbReference>
<dbReference type="Proteomes" id="UP000216411">
    <property type="component" value="Unassembled WGS sequence"/>
</dbReference>
<keyword evidence="4" id="KW-0732">Signal</keyword>
<dbReference type="AlphaFoldDB" id="A0A255IA12"/>
<accession>A0A255IA12</accession>
<sequence>MKKKVLSALMAVAMISSLLAGCSSKTENSSTETQTTETKSTEAQTTETESTESSYDIVVMPKLIGIPYFTQTGEGAKQAGEELGVNVIYNGPTTADAAEQVKMLEDYITQGVDAICVAPNDAAALDPVLKKAKEAGILVLDWDTEATKDLVDASIHQIDDQELGEHLAQKLVDYMGTEDGEYAIITGSLSASNLNTWIQYAKEYMEAKYPNMKLVTDPVGTDEKQTEALSKTKDLLKAYPDLKGIIAVSTPAPIGAAQAIAELGLQDQVSVVGTAVKEDCQEVLADGSLDLGCLWNTQDLGYLTVAVAKSLLDGNQLTDGMEVEGFGTIQVSGDKNVILGPPEDYVK</sequence>
<evidence type="ECO:0000313" key="8">
    <source>
        <dbReference type="Proteomes" id="UP000216411"/>
    </source>
</evidence>
<evidence type="ECO:0000313" key="7">
    <source>
        <dbReference type="EMBL" id="RDY30839.1"/>
    </source>
</evidence>
<keyword evidence="8" id="KW-1185">Reference proteome</keyword>
<reference evidence="6 9" key="2">
    <citation type="submission" date="2018-05" db="EMBL/GenBank/DDBJ databases">
        <title>Genomic Encyclopedia of Type Strains, Phase IV (KMG-IV): sequencing the most valuable type-strain genomes for metagenomic binning, comparative biology and taxonomic classification.</title>
        <authorList>
            <person name="Goeker M."/>
        </authorList>
    </citation>
    <scope>NUCLEOTIDE SEQUENCE [LARGE SCALE GENOMIC DNA]</scope>
    <source>
        <strain evidence="6 9">DSM 28816</strain>
    </source>
</reference>
<reference evidence="7" key="3">
    <citation type="submission" date="2018-07" db="EMBL/GenBank/DDBJ databases">
        <authorList>
            <person name="Quirk P.G."/>
            <person name="Krulwich T.A."/>
        </authorList>
    </citation>
    <scope>NUCLEOTIDE SEQUENCE</scope>
    <source>
        <strain evidence="7">CCRI-19302</strain>
    </source>
</reference>
<dbReference type="OrthoDB" id="9795981at2"/>
<dbReference type="PANTHER" id="PTHR30036">
    <property type="entry name" value="D-XYLOSE-BINDING PERIPLASMIC PROTEIN"/>
    <property type="match status" value="1"/>
</dbReference>
<proteinExistence type="inferred from homology"/>
<protein>
    <submittedName>
        <fullName evidence="7">Autoinducer 2 ABC transporter substrate-binding protein</fullName>
    </submittedName>
    <submittedName>
        <fullName evidence="6">Monosaccharide ABC transporter substrate-binding protein (CUT2 family)</fullName>
    </submittedName>
</protein>
<feature type="domain" description="Periplasmic binding protein" evidence="5">
    <location>
        <begin position="57"/>
        <end position="315"/>
    </location>
</feature>
<dbReference type="GO" id="GO:0030246">
    <property type="term" value="F:carbohydrate binding"/>
    <property type="evidence" value="ECO:0007669"/>
    <property type="project" value="TreeGrafter"/>
</dbReference>
<evidence type="ECO:0000313" key="9">
    <source>
        <dbReference type="Proteomes" id="UP000247523"/>
    </source>
</evidence>